<comment type="caution">
    <text evidence="4">The sequence shown here is derived from an EMBL/GenBank/DDBJ whole genome shotgun (WGS) entry which is preliminary data.</text>
</comment>
<dbReference type="GO" id="GO:0005829">
    <property type="term" value="C:cytosol"/>
    <property type="evidence" value="ECO:0007669"/>
    <property type="project" value="TreeGrafter"/>
</dbReference>
<dbReference type="InterPro" id="IPR001433">
    <property type="entry name" value="OxRdtase_FAD/NAD-bd"/>
</dbReference>
<dbReference type="SUPFAM" id="SSF52343">
    <property type="entry name" value="Ferredoxin reductase-like, C-terminal NADP-linked domain"/>
    <property type="match status" value="1"/>
</dbReference>
<evidence type="ECO:0000256" key="1">
    <source>
        <dbReference type="ARBA" id="ARBA00022630"/>
    </source>
</evidence>
<dbReference type="GO" id="GO:0003958">
    <property type="term" value="F:NADPH-hemoprotein reductase activity"/>
    <property type="evidence" value="ECO:0007669"/>
    <property type="project" value="UniProtKB-EC"/>
</dbReference>
<evidence type="ECO:0000259" key="3">
    <source>
        <dbReference type="PROSITE" id="PS50902"/>
    </source>
</evidence>
<feature type="transmembrane region" description="Helical" evidence="2">
    <location>
        <begin position="299"/>
        <end position="323"/>
    </location>
</feature>
<evidence type="ECO:0000313" key="5">
    <source>
        <dbReference type="Proteomes" id="UP000181790"/>
    </source>
</evidence>
<proteinExistence type="predicted"/>
<dbReference type="Gene3D" id="3.40.50.80">
    <property type="entry name" value="Nucleotide-binding domain of ferredoxin-NADP reductase (FNR) module"/>
    <property type="match status" value="1"/>
</dbReference>
<dbReference type="AlphaFoldDB" id="A0A1S2VMX5"/>
<keyword evidence="5" id="KW-1185">Reference proteome</keyword>
<dbReference type="InterPro" id="IPR017938">
    <property type="entry name" value="Riboflavin_synthase-like_b-brl"/>
</dbReference>
<dbReference type="SUPFAM" id="SSF63380">
    <property type="entry name" value="Riboflavin synthase domain-like"/>
    <property type="match status" value="1"/>
</dbReference>
<dbReference type="Pfam" id="PF03929">
    <property type="entry name" value="PepSY_TM"/>
    <property type="match status" value="1"/>
</dbReference>
<sequence>MTISIWRYSHLLLAVSSSLLLVLASVTGIILAFEPVLEKQQPYRPADFEQITLADALPVLKKSFPDISELSVDHNQFVVTKASDEEGKNLTAYIDPKTGNVLGKPSGQSEFFQTVTTLHRSLFYHEAGRFLMGLTAFLLFLIAVSGTILIIQRQRGLKRFFTRIVKENSAQYYHVTLGRLSLIIILIIALTGTYLSVIRFELLPTKVLSPDVDPDAIRTKPALSLSDLPVFKNTRLADVQTIAFPFSEDAEDYYTLKLNDREITVNQVTGDILTESLYPTALVVSQLSLNLHTGRTNTVWALILAIASANILFFIYSGFAITLKRRGKRVKNQYTADESRFIILVGSENGSTYRFAQLVHQQLVQRGEKAWLAELNSYRTYPKAEHLIILTSTYGLGDAPTNAAKFESLLATVSQPNPLRYSVVGFGSTAYPDFCKFAFDIHNRLEQQPRATPLVDVHTVNDKSLAEFSLWTKAWAQQAGIPIEVATETLTLDPATLDTLQVTAHSAADANDDTFLIRLKTTSAVPVTSGDLLAIYPAGDHRERLYSIGVLGDAIQLSVRLHPGGLGSGFLHRLTTGETIRARIVSNPHFHFPVNTPAVVMISNGTGIAPFLGMISQNIAQTPCYLYCGFRNQASLDLYQPFLDQQLATQRLDTLSVALSREGEKQYVSDLITRDHTLIGRVLAEGGVLMLCGSLAMQKDVLAILDTISQARTGQAVSYYQSRNQIRTDCY</sequence>
<dbReference type="PANTHER" id="PTHR19384">
    <property type="entry name" value="NITRIC OXIDE SYNTHASE-RELATED"/>
    <property type="match status" value="1"/>
</dbReference>
<keyword evidence="2" id="KW-0472">Membrane</keyword>
<dbReference type="Proteomes" id="UP000181790">
    <property type="component" value="Unassembled WGS sequence"/>
</dbReference>
<dbReference type="InterPro" id="IPR005625">
    <property type="entry name" value="PepSY-ass_TM"/>
</dbReference>
<dbReference type="Pfam" id="PF00258">
    <property type="entry name" value="Flavodoxin_1"/>
    <property type="match status" value="1"/>
</dbReference>
<keyword evidence="2" id="KW-0812">Transmembrane</keyword>
<gene>
    <name evidence="4" type="ORF">BLX24_04550</name>
</gene>
<dbReference type="SUPFAM" id="SSF52218">
    <property type="entry name" value="Flavoproteins"/>
    <property type="match status" value="1"/>
</dbReference>
<dbReference type="InterPro" id="IPR008254">
    <property type="entry name" value="Flavodoxin/NO_synth"/>
</dbReference>
<dbReference type="RefSeq" id="WP_071501914.1">
    <property type="nucleotide sequence ID" value="NZ_MORL01000002.1"/>
</dbReference>
<dbReference type="GO" id="GO:0010181">
    <property type="term" value="F:FMN binding"/>
    <property type="evidence" value="ECO:0007669"/>
    <property type="project" value="InterPro"/>
</dbReference>
<evidence type="ECO:0000256" key="2">
    <source>
        <dbReference type="SAM" id="Phobius"/>
    </source>
</evidence>
<name>A0A1S2VMX5_9BACT</name>
<dbReference type="PROSITE" id="PS50902">
    <property type="entry name" value="FLAVODOXIN_LIKE"/>
    <property type="match status" value="1"/>
</dbReference>
<feature type="transmembrane region" description="Helical" evidence="2">
    <location>
        <begin position="130"/>
        <end position="151"/>
    </location>
</feature>
<dbReference type="Pfam" id="PF00175">
    <property type="entry name" value="NAD_binding_1"/>
    <property type="match status" value="1"/>
</dbReference>
<feature type="transmembrane region" description="Helical" evidence="2">
    <location>
        <begin position="172"/>
        <end position="195"/>
    </location>
</feature>
<dbReference type="InterPro" id="IPR029039">
    <property type="entry name" value="Flavoprotein-like_sf"/>
</dbReference>
<dbReference type="Gene3D" id="3.40.50.360">
    <property type="match status" value="1"/>
</dbReference>
<dbReference type="GO" id="GO:0050660">
    <property type="term" value="F:flavin adenine dinucleotide binding"/>
    <property type="evidence" value="ECO:0007669"/>
    <property type="project" value="TreeGrafter"/>
</dbReference>
<reference evidence="4 5" key="1">
    <citation type="submission" date="2016-10" db="EMBL/GenBank/DDBJ databases">
        <title>Arsenicibacter rosenii gen. nov., sp. nov., an efficient arsenic-methylating bacterium isolated from an arsenic-contaminated paddy soil.</title>
        <authorList>
            <person name="Huang K."/>
        </authorList>
    </citation>
    <scope>NUCLEOTIDE SEQUENCE [LARGE SCALE GENOMIC DNA]</scope>
    <source>
        <strain evidence="4 5">SM-1</strain>
    </source>
</reference>
<accession>A0A1S2VMX5</accession>
<dbReference type="InterPro" id="IPR039261">
    <property type="entry name" value="FNR_nucleotide-bd"/>
</dbReference>
<evidence type="ECO:0000313" key="4">
    <source>
        <dbReference type="EMBL" id="OIN60119.1"/>
    </source>
</evidence>
<keyword evidence="1" id="KW-0285">Flavoprotein</keyword>
<dbReference type="EMBL" id="MORL01000002">
    <property type="protein sequence ID" value="OIN60119.1"/>
    <property type="molecule type" value="Genomic_DNA"/>
</dbReference>
<feature type="domain" description="Flavodoxin-like" evidence="3">
    <location>
        <begin position="341"/>
        <end position="476"/>
    </location>
</feature>
<keyword evidence="2" id="KW-1133">Transmembrane helix</keyword>
<protein>
    <submittedName>
        <fullName evidence="4">FAD-binding oxidoreductase</fullName>
    </submittedName>
</protein>
<dbReference type="OrthoDB" id="9789468at2"/>
<organism evidence="4 5">
    <name type="scientific">Arsenicibacter rosenii</name>
    <dbReference type="NCBI Taxonomy" id="1750698"/>
    <lineage>
        <taxon>Bacteria</taxon>
        <taxon>Pseudomonadati</taxon>
        <taxon>Bacteroidota</taxon>
        <taxon>Cytophagia</taxon>
        <taxon>Cytophagales</taxon>
        <taxon>Spirosomataceae</taxon>
        <taxon>Arsenicibacter</taxon>
    </lineage>
</organism>